<feature type="transmembrane region" description="Helical" evidence="1">
    <location>
        <begin position="158"/>
        <end position="180"/>
    </location>
</feature>
<dbReference type="PANTHER" id="PTHR22941:SF133">
    <property type="entry name" value="SERPENTINE RECEPTOR, CLASS H"/>
    <property type="match status" value="1"/>
</dbReference>
<name>Q17713_CAEEL</name>
<dbReference type="InParanoid" id="Q17713"/>
<feature type="transmembrane region" description="Helical" evidence="1">
    <location>
        <begin position="216"/>
        <end position="241"/>
    </location>
</feature>
<feature type="transmembrane region" description="Helical" evidence="1">
    <location>
        <begin position="119"/>
        <end position="137"/>
    </location>
</feature>
<dbReference type="AlphaFoldDB" id="Q17713"/>
<dbReference type="WormBase" id="C06C3.6">
    <property type="protein sequence ID" value="CE35954"/>
    <property type="gene ID" value="WBGene00005271"/>
    <property type="gene designation" value="srh-48"/>
</dbReference>
<feature type="transmembrane region" description="Helical" evidence="1">
    <location>
        <begin position="34"/>
        <end position="57"/>
    </location>
</feature>
<keyword evidence="1" id="KW-1133">Transmembrane helix</keyword>
<keyword evidence="2" id="KW-0675">Receptor</keyword>
<dbReference type="UCSC" id="C06C3.6">
    <property type="organism name" value="c. elegans"/>
</dbReference>
<dbReference type="FunCoup" id="Q17713">
    <property type="interactions" value="3"/>
</dbReference>
<evidence type="ECO:0000313" key="4">
    <source>
        <dbReference type="WormBase" id="C06C3.6"/>
    </source>
</evidence>
<gene>
    <name evidence="2 4" type="primary">srh-48</name>
    <name evidence="4" type="ORF">C06C3.6</name>
    <name evidence="2" type="ORF">CELE_C06C3.6</name>
</gene>
<keyword evidence="1" id="KW-0472">Membrane</keyword>
<accession>Q17713</accession>
<feature type="transmembrane region" description="Helical" evidence="1">
    <location>
        <begin position="262"/>
        <end position="285"/>
    </location>
</feature>
<dbReference type="OrthoDB" id="5818581at2759"/>
<dbReference type="PhylomeDB" id="Q17713"/>
<keyword evidence="1" id="KW-0812">Transmembrane</keyword>
<proteinExistence type="predicted"/>
<sequence>MTTTTQLFEYYATNYSQICQKLSYERSYIETPEFLSLCAKIIGILGVPTNFFASYIITFHTPKSMTHLKLCLLNLKFWTLLIDLIYTVFLIPFVFYPIFAMGYIGIFGKVFGIPSEIQFYFAMACYGGIASAGILIFENRQHHMIPKGHKFRIQNCAFRVLLIIFNVLIGSSVMLMAIWLRADSNELKFKFLKINPCPDPLYFTPSTFAVDSQRNEFSICIVIVLTVVFIQYTFFISHCIWYIYSEDAVRYSKSTRKLQKMFLYASFSQLGIFVTVFVLPLGIFAMVLTTGYKNQGLLNICNLIIPTIGMNTSIGLVTMYKPYRDYFIGIFKEGGNGIVPPPSAFTKSVVF</sequence>
<organism evidence="2 3">
    <name type="scientific">Caenorhabditis elegans</name>
    <dbReference type="NCBI Taxonomy" id="6239"/>
    <lineage>
        <taxon>Eukaryota</taxon>
        <taxon>Metazoa</taxon>
        <taxon>Ecdysozoa</taxon>
        <taxon>Nematoda</taxon>
        <taxon>Chromadorea</taxon>
        <taxon>Rhabditida</taxon>
        <taxon>Rhabditina</taxon>
        <taxon>Rhabditomorpha</taxon>
        <taxon>Rhabditoidea</taxon>
        <taxon>Rhabditidae</taxon>
        <taxon>Peloderinae</taxon>
        <taxon>Caenorhabditis</taxon>
    </lineage>
</organism>
<dbReference type="GeneID" id="174486"/>
<dbReference type="Proteomes" id="UP000001940">
    <property type="component" value="Chromosome II"/>
</dbReference>
<evidence type="ECO:0000313" key="2">
    <source>
        <dbReference type="EMBL" id="CAA85313.2"/>
    </source>
</evidence>
<dbReference type="RefSeq" id="NP_495999.2">
    <property type="nucleotide sequence ID" value="NM_063598.8"/>
</dbReference>
<dbReference type="KEGG" id="cel:CELE_C06C3.6"/>
<dbReference type="OMA" id="ENRQHHM"/>
<feature type="transmembrane region" description="Helical" evidence="1">
    <location>
        <begin position="77"/>
        <end position="99"/>
    </location>
</feature>
<protein>
    <submittedName>
        <fullName evidence="2">Serpentine Receptor, class H</fullName>
    </submittedName>
</protein>
<evidence type="ECO:0000256" key="1">
    <source>
        <dbReference type="SAM" id="Phobius"/>
    </source>
</evidence>
<dbReference type="Bgee" id="WBGene00005271">
    <property type="expression patterns" value="Expressed in adult organism and 1 other cell type or tissue"/>
</dbReference>
<evidence type="ECO:0000313" key="3">
    <source>
        <dbReference type="Proteomes" id="UP000001940"/>
    </source>
</evidence>
<dbReference type="PIR" id="T19001">
    <property type="entry name" value="T19001"/>
</dbReference>
<dbReference type="InterPro" id="IPR019422">
    <property type="entry name" value="7TM_GPCR_serpentine_rcpt_Srh"/>
</dbReference>
<dbReference type="eggNOG" id="ENOG502TBKR">
    <property type="taxonomic scope" value="Eukaryota"/>
</dbReference>
<reference evidence="2 3" key="1">
    <citation type="journal article" date="1998" name="Science">
        <title>Genome sequence of the nematode C. elegans: a platform for investigating biology.</title>
        <authorList>
            <consortium name="The C. elegans sequencing consortium"/>
            <person name="Sulson J.E."/>
            <person name="Waterston R."/>
        </authorList>
    </citation>
    <scope>NUCLEOTIDE SEQUENCE [LARGE SCALE GENOMIC DNA]</scope>
    <source>
        <strain evidence="2 3">Bristol N2</strain>
    </source>
</reference>
<dbReference type="EMBL" id="BX284602">
    <property type="protein sequence ID" value="CAA85313.2"/>
    <property type="molecule type" value="Genomic_DNA"/>
</dbReference>
<dbReference type="PaxDb" id="6239-C06C3.6.2"/>
<feature type="transmembrane region" description="Helical" evidence="1">
    <location>
        <begin position="297"/>
        <end position="320"/>
    </location>
</feature>
<dbReference type="HOGENOM" id="CLU_042960_0_1_1"/>
<dbReference type="CTD" id="174486"/>
<dbReference type="PANTHER" id="PTHR22941">
    <property type="entry name" value="SERPENTINE RECEPTOR"/>
    <property type="match status" value="1"/>
</dbReference>
<dbReference type="InterPro" id="IPR053220">
    <property type="entry name" value="Nematode_rcpt-like_serp_H"/>
</dbReference>
<dbReference type="AGR" id="WB:WBGene00005271"/>
<dbReference type="Pfam" id="PF10318">
    <property type="entry name" value="7TM_GPCR_Srh"/>
    <property type="match status" value="1"/>
</dbReference>
<keyword evidence="3" id="KW-1185">Reference proteome</keyword>